<organism evidence="3 4">
    <name type="scientific">Tropicimonas omnivorans</name>
    <dbReference type="NCBI Taxonomy" id="3075590"/>
    <lineage>
        <taxon>Bacteria</taxon>
        <taxon>Pseudomonadati</taxon>
        <taxon>Pseudomonadota</taxon>
        <taxon>Alphaproteobacteria</taxon>
        <taxon>Rhodobacterales</taxon>
        <taxon>Roseobacteraceae</taxon>
        <taxon>Tropicimonas</taxon>
    </lineage>
</organism>
<feature type="signal peptide" evidence="1">
    <location>
        <begin position="1"/>
        <end position="26"/>
    </location>
</feature>
<dbReference type="EMBL" id="JAVRHL010000003">
    <property type="protein sequence ID" value="MDT0683849.1"/>
    <property type="molecule type" value="Genomic_DNA"/>
</dbReference>
<dbReference type="InterPro" id="IPR018637">
    <property type="entry name" value="DUF2059"/>
</dbReference>
<accession>A0ABU3DJY6</accession>
<dbReference type="Pfam" id="PF09832">
    <property type="entry name" value="DUF2059"/>
    <property type="match status" value="1"/>
</dbReference>
<evidence type="ECO:0000313" key="4">
    <source>
        <dbReference type="Proteomes" id="UP001265259"/>
    </source>
</evidence>
<dbReference type="Proteomes" id="UP001265259">
    <property type="component" value="Unassembled WGS sequence"/>
</dbReference>
<keyword evidence="4" id="KW-1185">Reference proteome</keyword>
<feature type="chain" id="PRO_5045371607" evidence="1">
    <location>
        <begin position="27"/>
        <end position="297"/>
    </location>
</feature>
<keyword evidence="1" id="KW-0732">Signal</keyword>
<evidence type="ECO:0000256" key="1">
    <source>
        <dbReference type="SAM" id="SignalP"/>
    </source>
</evidence>
<protein>
    <submittedName>
        <fullName evidence="3">DUF2059 domain-containing protein</fullName>
    </submittedName>
</protein>
<feature type="domain" description="DUF2059" evidence="2">
    <location>
        <begin position="99"/>
        <end position="152"/>
    </location>
</feature>
<name>A0ABU3DJY6_9RHOB</name>
<evidence type="ECO:0000259" key="2">
    <source>
        <dbReference type="Pfam" id="PF09832"/>
    </source>
</evidence>
<sequence length="297" mass="32400">MRPTEFTARVLFSALPATLCCGLALAPIDAAAQPAPMPSVRAADRAEVAPLAEALRIEELMAVMRAEGLAYAIELRDQLFPGEGDARWTAATREIYAMDAMTRVMVEGLVHDMSAEDVTAATRFFESDLGQRIVDLEIAAREGLMEEGVEEASHDHLDELPDADPERMKLLEAFIAANDLLEENVVGALNANLAFFEGLDAGGAYSEEWSETGSMYGDLWAQEARIRQETGEWIYSYLAMAYAPLTDSELSSYIAFSESDAGIALNTALFGAFDRLYTRISYDLGRGAARFIAGDDI</sequence>
<gene>
    <name evidence="3" type="ORF">RM543_14250</name>
</gene>
<reference evidence="3 4" key="1">
    <citation type="submission" date="2023-09" db="EMBL/GenBank/DDBJ databases">
        <authorList>
            <person name="Rey-Velasco X."/>
        </authorList>
    </citation>
    <scope>NUCLEOTIDE SEQUENCE [LARGE SCALE GENOMIC DNA]</scope>
    <source>
        <strain evidence="3 4">F158</strain>
    </source>
</reference>
<dbReference type="RefSeq" id="WP_311692774.1">
    <property type="nucleotide sequence ID" value="NZ_JAVRHL010000003.1"/>
</dbReference>
<comment type="caution">
    <text evidence="3">The sequence shown here is derived from an EMBL/GenBank/DDBJ whole genome shotgun (WGS) entry which is preliminary data.</text>
</comment>
<evidence type="ECO:0000313" key="3">
    <source>
        <dbReference type="EMBL" id="MDT0683849.1"/>
    </source>
</evidence>
<proteinExistence type="predicted"/>